<comment type="function">
    <text evidence="6">Catalyzes the reduction of dTDP-6-deoxy-L-lyxo-4-hexulose to yield dTDP-L-rhamnose.</text>
</comment>
<comment type="similarity">
    <text evidence="2 6">Belongs to the dTDP-4-dehydrorhamnose reductase family.</text>
</comment>
<dbReference type="Proteomes" id="UP001597241">
    <property type="component" value="Unassembled WGS sequence"/>
</dbReference>
<comment type="pathway">
    <text evidence="1 6">Carbohydrate biosynthesis; dTDP-L-rhamnose biosynthesis.</text>
</comment>
<evidence type="ECO:0000256" key="4">
    <source>
        <dbReference type="ARBA" id="ARBA00017099"/>
    </source>
</evidence>
<dbReference type="SUPFAM" id="SSF51735">
    <property type="entry name" value="NAD(P)-binding Rossmann-fold domains"/>
    <property type="match status" value="1"/>
</dbReference>
<evidence type="ECO:0000313" key="8">
    <source>
        <dbReference type="EMBL" id="MFD1294194.1"/>
    </source>
</evidence>
<dbReference type="RefSeq" id="WP_386809385.1">
    <property type="nucleotide sequence ID" value="NZ_JBHTMV010000004.1"/>
</dbReference>
<comment type="caution">
    <text evidence="8">The sequence shown here is derived from an EMBL/GenBank/DDBJ whole genome shotgun (WGS) entry which is preliminary data.</text>
</comment>
<dbReference type="InterPro" id="IPR005913">
    <property type="entry name" value="dTDP_dehydrorham_reduct"/>
</dbReference>
<dbReference type="PANTHER" id="PTHR10491">
    <property type="entry name" value="DTDP-4-DEHYDRORHAMNOSE REDUCTASE"/>
    <property type="match status" value="1"/>
</dbReference>
<evidence type="ECO:0000256" key="2">
    <source>
        <dbReference type="ARBA" id="ARBA00010944"/>
    </source>
</evidence>
<feature type="domain" description="RmlD-like substrate binding" evidence="7">
    <location>
        <begin position="3"/>
        <end position="283"/>
    </location>
</feature>
<evidence type="ECO:0000256" key="5">
    <source>
        <dbReference type="ARBA" id="ARBA00048200"/>
    </source>
</evidence>
<evidence type="ECO:0000256" key="3">
    <source>
        <dbReference type="ARBA" id="ARBA00012929"/>
    </source>
</evidence>
<accession>A0ABW3WP69</accession>
<dbReference type="EC" id="1.1.1.133" evidence="3 6"/>
<dbReference type="NCBIfam" id="TIGR01214">
    <property type="entry name" value="rmlD"/>
    <property type="match status" value="1"/>
</dbReference>
<evidence type="ECO:0000256" key="6">
    <source>
        <dbReference type="RuleBase" id="RU364082"/>
    </source>
</evidence>
<evidence type="ECO:0000313" key="9">
    <source>
        <dbReference type="Proteomes" id="UP001597241"/>
    </source>
</evidence>
<dbReference type="CDD" id="cd05254">
    <property type="entry name" value="dTDP_HR_like_SDR_e"/>
    <property type="match status" value="1"/>
</dbReference>
<sequence length="285" mass="31911">MNNILVTGSNGQLGSELRDLAPKHPNYNFIFTDIEELDICNHTAVANFIKGNHINTIINCAAYTAVDKAEEKVEIAENINHLAVANFAQLAKEHHIKLIHISTDYVFDGTNHKPYVESDVPNPQSVYGKTKLAGEQAMQTINPANSIIIRTSWVYSRFGNNFVKTMLSLGKERDTLNVVADQIGTPTNAADLAQAIVTIMPKIENTIVELFHYSNEGICSWFDFAQAIFEIEGIAIKVNPIESSQYPTPAKRPFYSVLNKKSIKEKYLLEIPYWKVAIVKCLKLL</sequence>
<dbReference type="EMBL" id="JBHTMV010000004">
    <property type="protein sequence ID" value="MFD1294194.1"/>
    <property type="molecule type" value="Genomic_DNA"/>
</dbReference>
<keyword evidence="9" id="KW-1185">Reference proteome</keyword>
<dbReference type="InterPro" id="IPR036291">
    <property type="entry name" value="NAD(P)-bd_dom_sf"/>
</dbReference>
<proteinExistence type="inferred from homology"/>
<evidence type="ECO:0000259" key="7">
    <source>
        <dbReference type="Pfam" id="PF04321"/>
    </source>
</evidence>
<organism evidence="8 9">
    <name type="scientific">Lutibacter holmesii</name>
    <dbReference type="NCBI Taxonomy" id="1137985"/>
    <lineage>
        <taxon>Bacteria</taxon>
        <taxon>Pseudomonadati</taxon>
        <taxon>Bacteroidota</taxon>
        <taxon>Flavobacteriia</taxon>
        <taxon>Flavobacteriales</taxon>
        <taxon>Flavobacteriaceae</taxon>
        <taxon>Lutibacter</taxon>
    </lineage>
</organism>
<dbReference type="GO" id="GO:0008831">
    <property type="term" value="F:dTDP-4-dehydrorhamnose reductase activity"/>
    <property type="evidence" value="ECO:0007669"/>
    <property type="project" value="UniProtKB-EC"/>
</dbReference>
<keyword evidence="6 8" id="KW-0560">Oxidoreductase</keyword>
<comment type="catalytic activity">
    <reaction evidence="5">
        <text>dTDP-beta-L-rhamnose + NADP(+) = dTDP-4-dehydro-beta-L-rhamnose + NADPH + H(+)</text>
        <dbReference type="Rhea" id="RHEA:21796"/>
        <dbReference type="ChEBI" id="CHEBI:15378"/>
        <dbReference type="ChEBI" id="CHEBI:57510"/>
        <dbReference type="ChEBI" id="CHEBI:57783"/>
        <dbReference type="ChEBI" id="CHEBI:58349"/>
        <dbReference type="ChEBI" id="CHEBI:62830"/>
        <dbReference type="EC" id="1.1.1.133"/>
    </reaction>
</comment>
<keyword evidence="6" id="KW-0521">NADP</keyword>
<name>A0ABW3WP69_9FLAO</name>
<dbReference type="Gene3D" id="3.40.50.720">
    <property type="entry name" value="NAD(P)-binding Rossmann-like Domain"/>
    <property type="match status" value="1"/>
</dbReference>
<dbReference type="Pfam" id="PF04321">
    <property type="entry name" value="RmlD_sub_bind"/>
    <property type="match status" value="1"/>
</dbReference>
<protein>
    <recommendedName>
        <fullName evidence="4 6">dTDP-4-dehydrorhamnose reductase</fullName>
        <ecNumber evidence="3 6">1.1.1.133</ecNumber>
    </recommendedName>
</protein>
<dbReference type="PANTHER" id="PTHR10491:SF4">
    <property type="entry name" value="METHIONINE ADENOSYLTRANSFERASE 2 SUBUNIT BETA"/>
    <property type="match status" value="1"/>
</dbReference>
<dbReference type="Gene3D" id="3.90.25.10">
    <property type="entry name" value="UDP-galactose 4-epimerase, domain 1"/>
    <property type="match status" value="1"/>
</dbReference>
<gene>
    <name evidence="8" type="primary">rfbD</name>
    <name evidence="8" type="ORF">ACFQ5N_10135</name>
</gene>
<reference evidence="9" key="1">
    <citation type="journal article" date="2019" name="Int. J. Syst. Evol. Microbiol.">
        <title>The Global Catalogue of Microorganisms (GCM) 10K type strain sequencing project: providing services to taxonomists for standard genome sequencing and annotation.</title>
        <authorList>
            <consortium name="The Broad Institute Genomics Platform"/>
            <consortium name="The Broad Institute Genome Sequencing Center for Infectious Disease"/>
            <person name="Wu L."/>
            <person name="Ma J."/>
        </authorList>
    </citation>
    <scope>NUCLEOTIDE SEQUENCE [LARGE SCALE GENOMIC DNA]</scope>
    <source>
        <strain evidence="9">CCUG 62221</strain>
    </source>
</reference>
<dbReference type="InterPro" id="IPR029903">
    <property type="entry name" value="RmlD-like-bd"/>
</dbReference>
<evidence type="ECO:0000256" key="1">
    <source>
        <dbReference type="ARBA" id="ARBA00004781"/>
    </source>
</evidence>